<dbReference type="EMBL" id="CP024608">
    <property type="protein sequence ID" value="ATQ76810.1"/>
    <property type="molecule type" value="Genomic_DNA"/>
</dbReference>
<dbReference type="InterPro" id="IPR013528">
    <property type="entry name" value="HMG_CoA_synth_N"/>
</dbReference>
<accession>A0A2D2DPC3</accession>
<evidence type="ECO:0000313" key="6">
    <source>
        <dbReference type="Proteomes" id="UP000229897"/>
    </source>
</evidence>
<dbReference type="GO" id="GO:0004421">
    <property type="term" value="F:hydroxymethylglutaryl-CoA synthase activity"/>
    <property type="evidence" value="ECO:0007669"/>
    <property type="project" value="InterPro"/>
</dbReference>
<dbReference type="GO" id="GO:0006084">
    <property type="term" value="P:acetyl-CoA metabolic process"/>
    <property type="evidence" value="ECO:0007669"/>
    <property type="project" value="InterPro"/>
</dbReference>
<dbReference type="KEGG" id="mass:CR152_21525"/>
<feature type="domain" description="Hydroxymethylglutaryl-coenzyme A synthase N-terminal" evidence="3">
    <location>
        <begin position="4"/>
        <end position="178"/>
    </location>
</feature>
<dbReference type="SUPFAM" id="SSF53901">
    <property type="entry name" value="Thiolase-like"/>
    <property type="match status" value="2"/>
</dbReference>
<evidence type="ECO:0000259" key="4">
    <source>
        <dbReference type="Pfam" id="PF08540"/>
    </source>
</evidence>
<keyword evidence="6" id="KW-1185">Reference proteome</keyword>
<comment type="similarity">
    <text evidence="1">Belongs to the thiolase-like superfamily. HMG-CoA synthase family.</text>
</comment>
<reference evidence="5" key="1">
    <citation type="submission" date="2017-10" db="EMBL/GenBank/DDBJ databases">
        <title>Massilia psychrophilum sp. nov., a novel purple-pigmented bacterium isolated from Tianshan glacier, Xinjiang Municipality, China.</title>
        <authorList>
            <person name="Wang H."/>
        </authorList>
    </citation>
    <scope>NUCLEOTIDE SEQUENCE [LARGE SCALE GENOMIC DNA]</scope>
    <source>
        <strain evidence="5">B2</strain>
    </source>
</reference>
<evidence type="ECO:0000256" key="2">
    <source>
        <dbReference type="ARBA" id="ARBA00022679"/>
    </source>
</evidence>
<protein>
    <submittedName>
        <fullName evidence="5">3-hydroxy-3-methylglutaryl-ACP synthase</fullName>
    </submittedName>
</protein>
<feature type="domain" description="Hydroxymethylglutaryl-coenzyme A synthase C-terminal" evidence="4">
    <location>
        <begin position="279"/>
        <end position="414"/>
    </location>
</feature>
<evidence type="ECO:0000313" key="5">
    <source>
        <dbReference type="EMBL" id="ATQ76810.1"/>
    </source>
</evidence>
<dbReference type="OrthoDB" id="9769523at2"/>
<dbReference type="AlphaFoldDB" id="A0A2D2DPC3"/>
<keyword evidence="2" id="KW-0808">Transferase</keyword>
<evidence type="ECO:0000256" key="1">
    <source>
        <dbReference type="ARBA" id="ARBA00007061"/>
    </source>
</evidence>
<dbReference type="PANTHER" id="PTHR43323:SF2">
    <property type="entry name" value="HYDROXYMETHYLGLUTARYL-COA SYNTHASE"/>
    <property type="match status" value="1"/>
</dbReference>
<dbReference type="Gene3D" id="3.40.47.10">
    <property type="match status" value="2"/>
</dbReference>
<dbReference type="RefSeq" id="WP_099878367.1">
    <property type="nucleotide sequence ID" value="NZ_CP024608.1"/>
</dbReference>
<dbReference type="Pfam" id="PF08540">
    <property type="entry name" value="HMG_CoA_synt_C"/>
    <property type="match status" value="1"/>
</dbReference>
<dbReference type="Pfam" id="PF01154">
    <property type="entry name" value="HMG_CoA_synt_N"/>
    <property type="match status" value="1"/>
</dbReference>
<dbReference type="InterPro" id="IPR016039">
    <property type="entry name" value="Thiolase-like"/>
</dbReference>
<dbReference type="PANTHER" id="PTHR43323">
    <property type="entry name" value="3-HYDROXY-3-METHYLGLUTARYL COENZYME A SYNTHASE"/>
    <property type="match status" value="1"/>
</dbReference>
<name>A0A2D2DPC3_9BURK</name>
<organism evidence="5 6">
    <name type="scientific">Massilia violaceinigra</name>
    <dbReference type="NCBI Taxonomy" id="2045208"/>
    <lineage>
        <taxon>Bacteria</taxon>
        <taxon>Pseudomonadati</taxon>
        <taxon>Pseudomonadota</taxon>
        <taxon>Betaproteobacteria</taxon>
        <taxon>Burkholderiales</taxon>
        <taxon>Oxalobacteraceae</taxon>
        <taxon>Telluria group</taxon>
        <taxon>Massilia</taxon>
    </lineage>
</organism>
<dbReference type="CDD" id="cd00827">
    <property type="entry name" value="init_cond_enzymes"/>
    <property type="match status" value="1"/>
</dbReference>
<proteinExistence type="inferred from homology"/>
<sequence>MSIVGIEAMNLFAGTAFLDVTKLAAHRKLDMSRFENLLMKEKTVALPYEDPITFAVNAAKPIVDALSPEEKDRIEMVITCTESSFDFGKSMSTYCHDLLGLNRNCRLFELKNACYSGVAGLQMAINFVLSQTSPGGKVLVIATDVSRFMVEEGGDALSADWSFAEPSGGSGAVAMLVSDRPHVFQIDVGANGYYGFEVMDTCRPSADTDAGDTDLSLLSYLNCCENAYLEYQKRVDGAHFGDTFGYLAYHTPFGGMVKGAHRNMMRKLVKAKPAEIEIDFQNRVTPSLTHCQRVGNIMGATAALALASTIDNGEFDQPKRVGIFSYGSGCCSEFFSGVVRKEGQERLRELKIKETLDNRYELSMEQYDRLLEKSRELKFGTRNMVPDASFIAEARTTLNQPTLLLKQIKEFHREYEWVS</sequence>
<dbReference type="InterPro" id="IPR013746">
    <property type="entry name" value="HMG_CoA_synt_C_dom"/>
</dbReference>
<evidence type="ECO:0000259" key="3">
    <source>
        <dbReference type="Pfam" id="PF01154"/>
    </source>
</evidence>
<gene>
    <name evidence="5" type="ORF">CR152_21525</name>
</gene>
<dbReference type="Proteomes" id="UP000229897">
    <property type="component" value="Chromosome"/>
</dbReference>